<dbReference type="PIRSF" id="PIRSF029775">
    <property type="entry name" value="Isochor_pyr_lyas"/>
    <property type="match status" value="1"/>
</dbReference>
<evidence type="ECO:0000256" key="2">
    <source>
        <dbReference type="ARBA" id="ARBA00023235"/>
    </source>
</evidence>
<feature type="binding site" evidence="3">
    <location>
        <position position="50"/>
    </location>
    <ligand>
        <name>substrate</name>
    </ligand>
</feature>
<evidence type="ECO:0000313" key="6">
    <source>
        <dbReference type="Proteomes" id="UP000001964"/>
    </source>
</evidence>
<reference evidence="5 6" key="1">
    <citation type="submission" date="2006-08" db="EMBL/GenBank/DDBJ databases">
        <title>Complete sequence of Maricaulis maris MCS10.</title>
        <authorList>
            <consortium name="US DOE Joint Genome Institute"/>
            <person name="Copeland A."/>
            <person name="Lucas S."/>
            <person name="Lapidus A."/>
            <person name="Barry K."/>
            <person name="Detter J.C."/>
            <person name="Glavina del Rio T."/>
            <person name="Hammon N."/>
            <person name="Israni S."/>
            <person name="Dalin E."/>
            <person name="Tice H."/>
            <person name="Pitluck S."/>
            <person name="Saunders E."/>
            <person name="Brettin T."/>
            <person name="Bruce D."/>
            <person name="Han C."/>
            <person name="Tapia R."/>
            <person name="Gilna P."/>
            <person name="Schmutz J."/>
            <person name="Larimer F."/>
            <person name="Land M."/>
            <person name="Hauser L."/>
            <person name="Kyrpides N."/>
            <person name="Mikhailova N."/>
            <person name="Viollier P."/>
            <person name="Stephens C."/>
            <person name="Richardson P."/>
        </authorList>
    </citation>
    <scope>NUCLEOTIDE SEQUENCE [LARGE SCALE GENOMIC DNA]</scope>
    <source>
        <strain evidence="5 6">MCS10</strain>
    </source>
</reference>
<dbReference type="SUPFAM" id="SSF48600">
    <property type="entry name" value="Chorismate mutase II"/>
    <property type="match status" value="1"/>
</dbReference>
<dbReference type="GO" id="GO:0046417">
    <property type="term" value="P:chorismate metabolic process"/>
    <property type="evidence" value="ECO:0007669"/>
    <property type="project" value="InterPro"/>
</dbReference>
<gene>
    <name evidence="5" type="ordered locus">Mmar10_1986</name>
</gene>
<dbReference type="InterPro" id="IPR036263">
    <property type="entry name" value="Chorismate_II_sf"/>
</dbReference>
<dbReference type="Gene3D" id="1.20.59.10">
    <property type="entry name" value="Chorismate mutase"/>
    <property type="match status" value="1"/>
</dbReference>
<dbReference type="GO" id="GO:0016835">
    <property type="term" value="F:carbon-oxygen lyase activity"/>
    <property type="evidence" value="ECO:0007669"/>
    <property type="project" value="InterPro"/>
</dbReference>
<dbReference type="KEGG" id="mmr:Mmar10_1986"/>
<keyword evidence="2 5" id="KW-0413">Isomerase</keyword>
<organism evidence="5 6">
    <name type="scientific">Maricaulis maris (strain MCS10)</name>
    <name type="common">Caulobacter maris</name>
    <dbReference type="NCBI Taxonomy" id="394221"/>
    <lineage>
        <taxon>Bacteria</taxon>
        <taxon>Pseudomonadati</taxon>
        <taxon>Pseudomonadota</taxon>
        <taxon>Alphaproteobacteria</taxon>
        <taxon>Maricaulales</taxon>
        <taxon>Maricaulaceae</taxon>
        <taxon>Maricaulis</taxon>
    </lineage>
</organism>
<dbReference type="HOGENOM" id="CLU_131518_2_0_5"/>
<dbReference type="EC" id="5.4.99.5" evidence="1"/>
<dbReference type="PROSITE" id="PS51168">
    <property type="entry name" value="CHORISMATE_MUT_2"/>
    <property type="match status" value="1"/>
</dbReference>
<protein>
    <recommendedName>
        <fullName evidence="1">chorismate mutase</fullName>
        <ecNumber evidence="1">5.4.99.5</ecNumber>
    </recommendedName>
</protein>
<evidence type="ECO:0000256" key="1">
    <source>
        <dbReference type="ARBA" id="ARBA00012404"/>
    </source>
</evidence>
<evidence type="ECO:0000313" key="5">
    <source>
        <dbReference type="EMBL" id="ABI66278.1"/>
    </source>
</evidence>
<dbReference type="AlphaFoldDB" id="Q0AN59"/>
<keyword evidence="6" id="KW-1185">Reference proteome</keyword>
<dbReference type="SMART" id="SM00830">
    <property type="entry name" value="CM_2"/>
    <property type="match status" value="1"/>
</dbReference>
<sequence length="108" mass="12057">MTTTPPSGITPAEDCQTMQEVRAGVDALDRELVALVAQRARYMEAAARIKPSREVVRDEWRINDVISKVSAAAKSHGLAVEIAEPVWRELVERSIAYEFSVWDATRTD</sequence>
<dbReference type="PANTHER" id="PTHR38041">
    <property type="entry name" value="CHORISMATE MUTASE"/>
    <property type="match status" value="1"/>
</dbReference>
<dbReference type="STRING" id="394221.Mmar10_1986"/>
<proteinExistence type="predicted"/>
<dbReference type="Pfam" id="PF01817">
    <property type="entry name" value="CM_2"/>
    <property type="match status" value="1"/>
</dbReference>
<feature type="domain" description="Chorismate mutase" evidence="4">
    <location>
        <begin position="12"/>
        <end position="102"/>
    </location>
</feature>
<name>Q0AN59_MARMM</name>
<accession>Q0AN59</accession>
<dbReference type="GO" id="GO:0004106">
    <property type="term" value="F:chorismate mutase activity"/>
    <property type="evidence" value="ECO:0007669"/>
    <property type="project" value="UniProtKB-EC"/>
</dbReference>
<dbReference type="eggNOG" id="COG1605">
    <property type="taxonomic scope" value="Bacteria"/>
</dbReference>
<dbReference type="Proteomes" id="UP000001964">
    <property type="component" value="Chromosome"/>
</dbReference>
<feature type="binding site" evidence="3">
    <location>
        <position position="98"/>
    </location>
    <ligand>
        <name>substrate</name>
    </ligand>
</feature>
<dbReference type="InterPro" id="IPR002701">
    <property type="entry name" value="CM_II_prokaryot"/>
</dbReference>
<dbReference type="EMBL" id="CP000449">
    <property type="protein sequence ID" value="ABI66278.1"/>
    <property type="molecule type" value="Genomic_DNA"/>
</dbReference>
<feature type="binding site" evidence="3">
    <location>
        <position position="22"/>
    </location>
    <ligand>
        <name>substrate</name>
    </ligand>
</feature>
<dbReference type="InterPro" id="IPR036979">
    <property type="entry name" value="CM_dom_sf"/>
</dbReference>
<dbReference type="GO" id="GO:0009697">
    <property type="term" value="P:salicylic acid biosynthetic process"/>
    <property type="evidence" value="ECO:0007669"/>
    <property type="project" value="InterPro"/>
</dbReference>
<dbReference type="InterPro" id="IPR051331">
    <property type="entry name" value="Chorismate_mutase-related"/>
</dbReference>
<dbReference type="OrthoDB" id="514491at2"/>
<dbReference type="InterPro" id="IPR008241">
    <property type="entry name" value="Isochorismate_pyruvate-lyase"/>
</dbReference>
<dbReference type="PANTHER" id="PTHR38041:SF1">
    <property type="entry name" value="CHORISMATE MUTASE"/>
    <property type="match status" value="1"/>
</dbReference>
<feature type="binding site" evidence="3">
    <location>
        <position position="39"/>
    </location>
    <ligand>
        <name>substrate</name>
    </ligand>
</feature>
<evidence type="ECO:0000256" key="3">
    <source>
        <dbReference type="PIRSR" id="PIRSR029775-1"/>
    </source>
</evidence>
<dbReference type="RefSeq" id="WP_011643923.1">
    <property type="nucleotide sequence ID" value="NC_008347.1"/>
</dbReference>
<evidence type="ECO:0000259" key="4">
    <source>
        <dbReference type="PROSITE" id="PS51168"/>
    </source>
</evidence>